<accession>A0A218ZZ64</accession>
<evidence type="ECO:0000313" key="5">
    <source>
        <dbReference type="Proteomes" id="UP000586252"/>
    </source>
</evidence>
<organism evidence="2 4">
    <name type="scientific">Pseudomonas lactis</name>
    <dbReference type="NCBI Taxonomy" id="1615674"/>
    <lineage>
        <taxon>Bacteria</taxon>
        <taxon>Pseudomonadati</taxon>
        <taxon>Pseudomonadota</taxon>
        <taxon>Gammaproteobacteria</taxon>
        <taxon>Pseudomonadales</taxon>
        <taxon>Pseudomonadaceae</taxon>
        <taxon>Pseudomonas</taxon>
    </lineage>
</organism>
<sequence>MSFGSDMGEFLTSSNTFRAELIRTVPIQFDSFELSYIEGHHLRIRLGIEGNPGSKNELTLEADGDGQERAFKLKENMTYIIGPGEGLIRATFGLESDVEYSPQEYWGNLSVKSISSDGSGETSIHASFSFGWTTDDGKDMEVRCSKLEIHT</sequence>
<evidence type="ECO:0000313" key="1">
    <source>
        <dbReference type="EMBL" id="MCF5156303.1"/>
    </source>
</evidence>
<dbReference type="Proteomes" id="UP000535954">
    <property type="component" value="Unassembled WGS sequence"/>
</dbReference>
<evidence type="ECO:0000313" key="4">
    <source>
        <dbReference type="Proteomes" id="UP000535954"/>
    </source>
</evidence>
<protein>
    <submittedName>
        <fullName evidence="2">Uncharacterized protein</fullName>
    </submittedName>
</protein>
<name>A0A218ZZ64_9PSED</name>
<proteinExistence type="predicted"/>
<gene>
    <name evidence="1" type="ORF">GIW47_27290</name>
    <name evidence="2" type="ORF">HBO13_23485</name>
    <name evidence="3" type="ORF">HBO30_23445</name>
</gene>
<dbReference type="EMBL" id="WKDU01000056">
    <property type="protein sequence ID" value="MCF5156303.1"/>
    <property type="molecule type" value="Genomic_DNA"/>
</dbReference>
<dbReference type="AlphaFoldDB" id="A0A218ZZ64"/>
<dbReference type="EMBL" id="JAAQYH010000012">
    <property type="protein sequence ID" value="NNA75611.1"/>
    <property type="molecule type" value="Genomic_DNA"/>
</dbReference>
<dbReference type="RefSeq" id="WP_034134941.1">
    <property type="nucleotide sequence ID" value="NZ_BQIH01000036.1"/>
</dbReference>
<reference evidence="4 5" key="2">
    <citation type="journal article" date="2020" name="Front. Microbiol.">
        <title>Genetic Organization of the aprX-lipA2 Operon Affects the Proteolytic Potential of Pseudomonas Species in Milk.</title>
        <authorList>
            <person name="Maier C."/>
            <person name="Huptas C."/>
            <person name="von Neubeck M."/>
            <person name="Scherer S."/>
            <person name="Wenning M."/>
            <person name="Lucking G."/>
        </authorList>
    </citation>
    <scope>NUCLEOTIDE SEQUENCE [LARGE SCALE GENOMIC DNA]</scope>
    <source>
        <strain evidence="3 5">WS 5404</strain>
        <strain evidence="2 4">WS 5405</strain>
    </source>
</reference>
<dbReference type="GeneID" id="45736122"/>
<reference evidence="1 6" key="1">
    <citation type="submission" date="2019-11" db="EMBL/GenBank/DDBJ databases">
        <title>Epiphytic Pseudomonas syringae from cherry orchards.</title>
        <authorList>
            <person name="Hulin M.T."/>
        </authorList>
    </citation>
    <scope>NUCLEOTIDE SEQUENCE [LARGE SCALE GENOMIC DNA]</scope>
    <source>
        <strain evidence="1 6">PA-6-3B</strain>
    </source>
</reference>
<evidence type="ECO:0000313" key="6">
    <source>
        <dbReference type="Proteomes" id="UP000814074"/>
    </source>
</evidence>
<comment type="caution">
    <text evidence="2">The sequence shown here is derived from an EMBL/GenBank/DDBJ whole genome shotgun (WGS) entry which is preliminary data.</text>
</comment>
<evidence type="ECO:0000313" key="3">
    <source>
        <dbReference type="EMBL" id="NNA81674.1"/>
    </source>
</evidence>
<dbReference type="Proteomes" id="UP000814074">
    <property type="component" value="Unassembled WGS sequence"/>
</dbReference>
<evidence type="ECO:0000313" key="2">
    <source>
        <dbReference type="EMBL" id="NNA75611.1"/>
    </source>
</evidence>
<dbReference type="EMBL" id="JAAQYI010000013">
    <property type="protein sequence ID" value="NNA81674.1"/>
    <property type="molecule type" value="Genomic_DNA"/>
</dbReference>
<dbReference type="Proteomes" id="UP000586252">
    <property type="component" value="Unassembled WGS sequence"/>
</dbReference>
<keyword evidence="6" id="KW-1185">Reference proteome</keyword>